<organism evidence="1 2">
    <name type="scientific">Rhododendron williamsianum</name>
    <dbReference type="NCBI Taxonomy" id="262921"/>
    <lineage>
        <taxon>Eukaryota</taxon>
        <taxon>Viridiplantae</taxon>
        <taxon>Streptophyta</taxon>
        <taxon>Embryophyta</taxon>
        <taxon>Tracheophyta</taxon>
        <taxon>Spermatophyta</taxon>
        <taxon>Magnoliopsida</taxon>
        <taxon>eudicotyledons</taxon>
        <taxon>Gunneridae</taxon>
        <taxon>Pentapetalae</taxon>
        <taxon>asterids</taxon>
        <taxon>Ericales</taxon>
        <taxon>Ericaceae</taxon>
        <taxon>Ericoideae</taxon>
        <taxon>Rhodoreae</taxon>
        <taxon>Rhododendron</taxon>
    </lineage>
</organism>
<feature type="non-terminal residue" evidence="1">
    <location>
        <position position="1"/>
    </location>
</feature>
<dbReference type="Proteomes" id="UP000428333">
    <property type="component" value="Linkage Group LG01"/>
</dbReference>
<gene>
    <name evidence="1" type="ORF">C3L33_01349</name>
</gene>
<keyword evidence="2" id="KW-1185">Reference proteome</keyword>
<reference evidence="1 2" key="1">
    <citation type="journal article" date="2019" name="Genome Biol. Evol.">
        <title>The Rhododendron genome and chromosomal organization provide insight into shared whole-genome duplications across the heath family (Ericaceae).</title>
        <authorList>
            <person name="Soza V.L."/>
            <person name="Lindsley D."/>
            <person name="Waalkes A."/>
            <person name="Ramage E."/>
            <person name="Patwardhan R.P."/>
            <person name="Burton J.N."/>
            <person name="Adey A."/>
            <person name="Kumar A."/>
            <person name="Qiu R."/>
            <person name="Shendure J."/>
            <person name="Hall B."/>
        </authorList>
    </citation>
    <scope>NUCLEOTIDE SEQUENCE [LARGE SCALE GENOMIC DNA]</scope>
    <source>
        <strain evidence="1">RSF 1966-606</strain>
    </source>
</reference>
<evidence type="ECO:0000313" key="1">
    <source>
        <dbReference type="EMBL" id="KAE9466738.1"/>
    </source>
</evidence>
<accession>A0A6A4MMX8</accession>
<dbReference type="AlphaFoldDB" id="A0A6A4MMX8"/>
<name>A0A6A4MMX8_9ERIC</name>
<dbReference type="EMBL" id="QEFC01000079">
    <property type="protein sequence ID" value="KAE9466738.1"/>
    <property type="molecule type" value="Genomic_DNA"/>
</dbReference>
<comment type="caution">
    <text evidence="1">The sequence shown here is derived from an EMBL/GenBank/DDBJ whole genome shotgun (WGS) entry which is preliminary data.</text>
</comment>
<sequence length="84" mass="8733">MAMAALARRKASSLLLSKNLCSSSDAFKYSLSLSSFSRGFASGSGDNAAAAAAIKKRGTLVGCIPSKVNFIKDNSSNRTEVVDL</sequence>
<evidence type="ECO:0000313" key="2">
    <source>
        <dbReference type="Proteomes" id="UP000428333"/>
    </source>
</evidence>
<protein>
    <submittedName>
        <fullName evidence="1">Uncharacterized protein</fullName>
    </submittedName>
</protein>
<proteinExistence type="predicted"/>